<dbReference type="EMBL" id="JAJFZV010000020">
    <property type="protein sequence ID" value="MCC3299807.1"/>
    <property type="molecule type" value="Genomic_DNA"/>
</dbReference>
<reference evidence="2" key="1">
    <citation type="submission" date="2021-10" db="EMBL/GenBank/DDBJ databases">
        <title>Novel species in genus Arthrobacter.</title>
        <authorList>
            <person name="Liu Y."/>
        </authorList>
    </citation>
    <scope>NUCLEOTIDE SEQUENCE</scope>
    <source>
        <strain evidence="2">Zg-Y453</strain>
    </source>
</reference>
<accession>A0A9X1MI87</accession>
<protein>
    <submittedName>
        <fullName evidence="2">Uncharacterized protein</fullName>
    </submittedName>
</protein>
<keyword evidence="1" id="KW-0472">Membrane</keyword>
<feature type="transmembrane region" description="Helical" evidence="1">
    <location>
        <begin position="12"/>
        <end position="37"/>
    </location>
</feature>
<name>A0A9X1MI87_9MICC</name>
<proteinExistence type="predicted"/>
<keyword evidence="1" id="KW-1133">Transmembrane helix</keyword>
<feature type="transmembrane region" description="Helical" evidence="1">
    <location>
        <begin position="57"/>
        <end position="78"/>
    </location>
</feature>
<feature type="transmembrane region" description="Helical" evidence="1">
    <location>
        <begin position="90"/>
        <end position="109"/>
    </location>
</feature>
<dbReference type="AlphaFoldDB" id="A0A9X1MI87"/>
<evidence type="ECO:0000313" key="3">
    <source>
        <dbReference type="Proteomes" id="UP001139158"/>
    </source>
</evidence>
<keyword evidence="1" id="KW-0812">Transmembrane</keyword>
<dbReference type="RefSeq" id="WP_227897829.1">
    <property type="nucleotide sequence ID" value="NZ_CP099467.1"/>
</dbReference>
<evidence type="ECO:0000313" key="2">
    <source>
        <dbReference type="EMBL" id="MCC3299807.1"/>
    </source>
</evidence>
<dbReference type="Proteomes" id="UP001139158">
    <property type="component" value="Unassembled WGS sequence"/>
</dbReference>
<comment type="caution">
    <text evidence="2">The sequence shown here is derived from an EMBL/GenBank/DDBJ whole genome shotgun (WGS) entry which is preliminary data.</text>
</comment>
<evidence type="ECO:0000256" key="1">
    <source>
        <dbReference type="SAM" id="Phobius"/>
    </source>
</evidence>
<gene>
    <name evidence="2" type="ORF">LJ757_18775</name>
</gene>
<keyword evidence="3" id="KW-1185">Reference proteome</keyword>
<sequence>MTPAHETPKPPLLHRAAAGTLTVLSTFQVLLGIFYVIDLDPDALTAQLQHASSTQVGTWAVIAALSAFGTFRAVGYIIRAGLGGWIGYRSPVEPVLASLALGLLCMVVVTGDVLVWGSFALLTAMVSSACSEALRAPKPAA</sequence>
<organism evidence="2 3">
    <name type="scientific">Arthrobacter caoxuetaonis</name>
    <dbReference type="NCBI Taxonomy" id="2886935"/>
    <lineage>
        <taxon>Bacteria</taxon>
        <taxon>Bacillati</taxon>
        <taxon>Actinomycetota</taxon>
        <taxon>Actinomycetes</taxon>
        <taxon>Micrococcales</taxon>
        <taxon>Micrococcaceae</taxon>
        <taxon>Arthrobacter</taxon>
    </lineage>
</organism>